<dbReference type="SUPFAM" id="SSF141571">
    <property type="entry name" value="Pentapeptide repeat-like"/>
    <property type="match status" value="1"/>
</dbReference>
<sequence length="280" mass="32629">MTVDEALAIAETVLDGEGLNDVQELIFKQCWSGRCSYEEIAKLSKYDDEYIKYVAAKLWKQLSDAFQEKVKKNNLQSVFKRYLRRNQITLHRTQEIEVNLNGANLTGATLNLASLSGTRLLFTNYFSEANSSQEDLEQALLSDRSTDSSEEIILSEEDRRKTDSNLEEKIYCWNDLHFYYEEQIKIAEALDRANILFFPNPKARLTTPEGRQNQEPNFLIFHQGKWGILELSHPDQPKAEERDRLFEIHGIRIIQYFDFNRCSQEPDRVVQEFLDILSQG</sequence>
<evidence type="ECO:0000313" key="3">
    <source>
        <dbReference type="Proteomes" id="UP000641646"/>
    </source>
</evidence>
<reference evidence="2" key="1">
    <citation type="journal article" date="2015" name="ISME J.">
        <title>Draft Genome Sequence of Streptomyces incarnatus NRRL8089, which Produces the Nucleoside Antibiotic Sinefungin.</title>
        <authorList>
            <person name="Oshima K."/>
            <person name="Hattori M."/>
            <person name="Shimizu H."/>
            <person name="Fukuda K."/>
            <person name="Nemoto M."/>
            <person name="Inagaki K."/>
            <person name="Tamura T."/>
        </authorList>
    </citation>
    <scope>NUCLEOTIDE SEQUENCE</scope>
    <source>
        <strain evidence="2">FACHB-1375</strain>
    </source>
</reference>
<accession>A0A926VEU7</accession>
<dbReference type="AlphaFoldDB" id="A0A926VEU7"/>
<dbReference type="Pfam" id="PF26355">
    <property type="entry name" value="HTH_VMAP-M9"/>
    <property type="match status" value="1"/>
</dbReference>
<reference evidence="2" key="2">
    <citation type="submission" date="2020-08" db="EMBL/GenBank/DDBJ databases">
        <authorList>
            <person name="Chen M."/>
            <person name="Teng W."/>
            <person name="Zhao L."/>
            <person name="Hu C."/>
            <person name="Zhou Y."/>
            <person name="Han B."/>
            <person name="Song L."/>
            <person name="Shu W."/>
        </authorList>
    </citation>
    <scope>NUCLEOTIDE SEQUENCE</scope>
    <source>
        <strain evidence="2">FACHB-1375</strain>
    </source>
</reference>
<gene>
    <name evidence="2" type="ORF">H6G03_16305</name>
</gene>
<dbReference type="InterPro" id="IPR001646">
    <property type="entry name" value="5peptide_repeat"/>
</dbReference>
<name>A0A926VEU7_9CYAN</name>
<dbReference type="Pfam" id="PF00805">
    <property type="entry name" value="Pentapeptide"/>
    <property type="match status" value="1"/>
</dbReference>
<dbReference type="InterPro" id="IPR058651">
    <property type="entry name" value="HTH_VMAP-M9"/>
</dbReference>
<feature type="domain" description="vWA-MoxR associated protein N-terminal HTH" evidence="1">
    <location>
        <begin position="1"/>
        <end position="82"/>
    </location>
</feature>
<proteinExistence type="predicted"/>
<dbReference type="EMBL" id="JACJPW010000040">
    <property type="protein sequence ID" value="MBD2182641.1"/>
    <property type="molecule type" value="Genomic_DNA"/>
</dbReference>
<keyword evidence="3" id="KW-1185">Reference proteome</keyword>
<dbReference type="Gene3D" id="2.160.20.80">
    <property type="entry name" value="E3 ubiquitin-protein ligase SopA"/>
    <property type="match status" value="1"/>
</dbReference>
<comment type="caution">
    <text evidence="2">The sequence shown here is derived from an EMBL/GenBank/DDBJ whole genome shotgun (WGS) entry which is preliminary data.</text>
</comment>
<dbReference type="RefSeq" id="WP_190465564.1">
    <property type="nucleotide sequence ID" value="NZ_JACJPW010000040.1"/>
</dbReference>
<evidence type="ECO:0000313" key="2">
    <source>
        <dbReference type="EMBL" id="MBD2182641.1"/>
    </source>
</evidence>
<protein>
    <recommendedName>
        <fullName evidence="1">vWA-MoxR associated protein N-terminal HTH domain-containing protein</fullName>
    </recommendedName>
</protein>
<organism evidence="2 3">
    <name type="scientific">Aerosakkonema funiforme FACHB-1375</name>
    <dbReference type="NCBI Taxonomy" id="2949571"/>
    <lineage>
        <taxon>Bacteria</taxon>
        <taxon>Bacillati</taxon>
        <taxon>Cyanobacteriota</taxon>
        <taxon>Cyanophyceae</taxon>
        <taxon>Oscillatoriophycideae</taxon>
        <taxon>Aerosakkonematales</taxon>
        <taxon>Aerosakkonemataceae</taxon>
        <taxon>Aerosakkonema</taxon>
    </lineage>
</organism>
<evidence type="ECO:0000259" key="1">
    <source>
        <dbReference type="Pfam" id="PF26355"/>
    </source>
</evidence>
<dbReference type="Proteomes" id="UP000641646">
    <property type="component" value="Unassembled WGS sequence"/>
</dbReference>